<dbReference type="Pfam" id="PF16093">
    <property type="entry name" value="PAC4"/>
    <property type="match status" value="1"/>
</dbReference>
<dbReference type="EnsemblMetazoa" id="XM_011411551.2">
    <property type="protein sequence ID" value="XP_011409853.1"/>
    <property type="gene ID" value="LOC105316563"/>
</dbReference>
<sequence length="119" mass="13050">MAGVGEIGVHSFMETIEEERVHFHVLRLKDSFILWIGTELNMKSLSVAMKSRTSDEVISSQLLGPTNDIASTAMAQRLARKTGCQCFVSVSLTNQTLIQGAEAALLAELESNQSLFYIS</sequence>
<evidence type="ECO:0000313" key="2">
    <source>
        <dbReference type="Proteomes" id="UP000007879"/>
    </source>
</evidence>
<reference evidence="2" key="1">
    <citation type="journal article" date="2010" name="Nature">
        <title>The Amphimedon queenslandica genome and the evolution of animal complexity.</title>
        <authorList>
            <person name="Srivastava M."/>
            <person name="Simakov O."/>
            <person name="Chapman J."/>
            <person name="Fahey B."/>
            <person name="Gauthier M.E."/>
            <person name="Mitros T."/>
            <person name="Richards G.S."/>
            <person name="Conaco C."/>
            <person name="Dacre M."/>
            <person name="Hellsten U."/>
            <person name="Larroux C."/>
            <person name="Putnam N.H."/>
            <person name="Stanke M."/>
            <person name="Adamska M."/>
            <person name="Darling A."/>
            <person name="Degnan S.M."/>
            <person name="Oakley T.H."/>
            <person name="Plachetzki D.C."/>
            <person name="Zhai Y."/>
            <person name="Adamski M."/>
            <person name="Calcino A."/>
            <person name="Cummins S.F."/>
            <person name="Goodstein D.M."/>
            <person name="Harris C."/>
            <person name="Jackson D.J."/>
            <person name="Leys S.P."/>
            <person name="Shu S."/>
            <person name="Woodcroft B.J."/>
            <person name="Vervoort M."/>
            <person name="Kosik K.S."/>
            <person name="Manning G."/>
            <person name="Degnan B.M."/>
            <person name="Rokhsar D.S."/>
        </authorList>
    </citation>
    <scope>NUCLEOTIDE SEQUENCE [LARGE SCALE GENOMIC DNA]</scope>
</reference>
<dbReference type="GO" id="GO:0043248">
    <property type="term" value="P:proteasome assembly"/>
    <property type="evidence" value="ECO:0007669"/>
    <property type="project" value="InterPro"/>
</dbReference>
<dbReference type="Proteomes" id="UP000007879">
    <property type="component" value="Unassembled WGS sequence"/>
</dbReference>
<dbReference type="PANTHER" id="PTHR33559:SF1">
    <property type="entry name" value="PROTEASOME ASSEMBLY CHAPERONE 4"/>
    <property type="match status" value="1"/>
</dbReference>
<dbReference type="EnsemblMetazoa" id="Aqu2.1.40902_001">
    <property type="protein sequence ID" value="Aqu2.1.40902_001"/>
    <property type="gene ID" value="Aqu2.1.40902"/>
</dbReference>
<dbReference type="InterPro" id="IPR032157">
    <property type="entry name" value="PAC4"/>
</dbReference>
<keyword evidence="2" id="KW-1185">Reference proteome</keyword>
<accession>A0A1X7VLF6</accession>
<dbReference type="OMA" id="EDCLYLW"/>
<dbReference type="InParanoid" id="A0A1X7VLF6"/>
<organism evidence="1">
    <name type="scientific">Amphimedon queenslandica</name>
    <name type="common">Sponge</name>
    <dbReference type="NCBI Taxonomy" id="400682"/>
    <lineage>
        <taxon>Eukaryota</taxon>
        <taxon>Metazoa</taxon>
        <taxon>Porifera</taxon>
        <taxon>Demospongiae</taxon>
        <taxon>Heteroscleromorpha</taxon>
        <taxon>Haplosclerida</taxon>
        <taxon>Niphatidae</taxon>
        <taxon>Amphimedon</taxon>
    </lineage>
</organism>
<protein>
    <recommendedName>
        <fullName evidence="3">Proteasome assembly chaperone 4</fullName>
    </recommendedName>
</protein>
<name>A0A1X7VLF6_AMPQE</name>
<dbReference type="KEGG" id="aqu:105316563"/>
<gene>
    <name evidence="1" type="primary">105316563</name>
</gene>
<dbReference type="STRING" id="400682.A0A1X7VLF6"/>
<reference evidence="1" key="2">
    <citation type="submission" date="2017-05" db="UniProtKB">
        <authorList>
            <consortium name="EnsemblMetazoa"/>
        </authorList>
    </citation>
    <scope>IDENTIFICATION</scope>
</reference>
<dbReference type="PANTHER" id="PTHR33559">
    <property type="entry name" value="PROTEASOME ASSEMBLY CHAPERONE 4"/>
    <property type="match status" value="1"/>
</dbReference>
<dbReference type="OrthoDB" id="368507at2759"/>
<evidence type="ECO:0008006" key="3">
    <source>
        <dbReference type="Google" id="ProtNLM"/>
    </source>
</evidence>
<proteinExistence type="predicted"/>
<dbReference type="AlphaFoldDB" id="A0A1X7VLF6"/>
<evidence type="ECO:0000313" key="1">
    <source>
        <dbReference type="EnsemblMetazoa" id="Aqu2.1.40902_001"/>
    </source>
</evidence>